<gene>
    <name evidence="1" type="ORF">RRG08_022399</name>
</gene>
<protein>
    <submittedName>
        <fullName evidence="1">Uncharacterized protein</fullName>
    </submittedName>
</protein>
<organism evidence="1 2">
    <name type="scientific">Elysia crispata</name>
    <name type="common">lettuce slug</name>
    <dbReference type="NCBI Taxonomy" id="231223"/>
    <lineage>
        <taxon>Eukaryota</taxon>
        <taxon>Metazoa</taxon>
        <taxon>Spiralia</taxon>
        <taxon>Lophotrochozoa</taxon>
        <taxon>Mollusca</taxon>
        <taxon>Gastropoda</taxon>
        <taxon>Heterobranchia</taxon>
        <taxon>Euthyneura</taxon>
        <taxon>Panpulmonata</taxon>
        <taxon>Sacoglossa</taxon>
        <taxon>Placobranchoidea</taxon>
        <taxon>Plakobranchidae</taxon>
        <taxon>Elysia</taxon>
    </lineage>
</organism>
<dbReference type="AlphaFoldDB" id="A0AAE0Z346"/>
<proteinExistence type="predicted"/>
<evidence type="ECO:0000313" key="1">
    <source>
        <dbReference type="EMBL" id="KAK3760992.1"/>
    </source>
</evidence>
<name>A0AAE0Z346_9GAST</name>
<dbReference type="EMBL" id="JAWDGP010004927">
    <property type="protein sequence ID" value="KAK3760992.1"/>
    <property type="molecule type" value="Genomic_DNA"/>
</dbReference>
<dbReference type="Proteomes" id="UP001283361">
    <property type="component" value="Unassembled WGS sequence"/>
</dbReference>
<keyword evidence="2" id="KW-1185">Reference proteome</keyword>
<reference evidence="1" key="1">
    <citation type="journal article" date="2023" name="G3 (Bethesda)">
        <title>A reference genome for the long-term kleptoplast-retaining sea slug Elysia crispata morphotype clarki.</title>
        <authorList>
            <person name="Eastman K.E."/>
            <person name="Pendleton A.L."/>
            <person name="Shaikh M.A."/>
            <person name="Suttiyut T."/>
            <person name="Ogas R."/>
            <person name="Tomko P."/>
            <person name="Gavelis G."/>
            <person name="Widhalm J.R."/>
            <person name="Wisecaver J.H."/>
        </authorList>
    </citation>
    <scope>NUCLEOTIDE SEQUENCE</scope>
    <source>
        <strain evidence="1">ECLA1</strain>
    </source>
</reference>
<accession>A0AAE0Z346</accession>
<evidence type="ECO:0000313" key="2">
    <source>
        <dbReference type="Proteomes" id="UP001283361"/>
    </source>
</evidence>
<comment type="caution">
    <text evidence="1">The sequence shown here is derived from an EMBL/GenBank/DDBJ whole genome shotgun (WGS) entry which is preliminary data.</text>
</comment>
<sequence>MYGRLTENLRLEHSLVYHGRQTCQQLHRLWSLRMSERGRPTGRGAPDKRPVIIYDYDDQKRSFPGQVGALLP</sequence>